<dbReference type="EMBL" id="AP019860">
    <property type="protein sequence ID" value="BBM83727.1"/>
    <property type="molecule type" value="Genomic_DNA"/>
</dbReference>
<dbReference type="KEGG" id="uam:UABAM_02080"/>
<sequence>MLLFCKKQNSLELRDKSSDAMHCLIYVVFMICIKENNKSKLRRVTPLPVGEA</sequence>
<reference evidence="1 2" key="1">
    <citation type="submission" date="2019-08" db="EMBL/GenBank/DDBJ databases">
        <title>Complete genome sequence of Candidatus Uab amorphum.</title>
        <authorList>
            <person name="Shiratori T."/>
            <person name="Suzuki S."/>
            <person name="Kakizawa Y."/>
            <person name="Ishida K."/>
        </authorList>
    </citation>
    <scope>NUCLEOTIDE SEQUENCE [LARGE SCALE GENOMIC DNA]</scope>
    <source>
        <strain evidence="1 2">SRT547</strain>
    </source>
</reference>
<dbReference type="AlphaFoldDB" id="A0A5S9ILI4"/>
<evidence type="ECO:0000313" key="1">
    <source>
        <dbReference type="EMBL" id="BBM83727.1"/>
    </source>
</evidence>
<gene>
    <name evidence="1" type="ORF">UABAM_02080</name>
</gene>
<proteinExistence type="predicted"/>
<keyword evidence="2" id="KW-1185">Reference proteome</keyword>
<protein>
    <submittedName>
        <fullName evidence="1">Uncharacterized protein</fullName>
    </submittedName>
</protein>
<name>A0A5S9ILI4_UABAM</name>
<organism evidence="1 2">
    <name type="scientific">Uabimicrobium amorphum</name>
    <dbReference type="NCBI Taxonomy" id="2596890"/>
    <lineage>
        <taxon>Bacteria</taxon>
        <taxon>Pseudomonadati</taxon>
        <taxon>Planctomycetota</taxon>
        <taxon>Candidatus Uabimicrobiia</taxon>
        <taxon>Candidatus Uabimicrobiales</taxon>
        <taxon>Candidatus Uabimicrobiaceae</taxon>
        <taxon>Candidatus Uabimicrobium</taxon>
    </lineage>
</organism>
<dbReference type="Proteomes" id="UP000326354">
    <property type="component" value="Chromosome"/>
</dbReference>
<accession>A0A5S9ILI4</accession>
<evidence type="ECO:0000313" key="2">
    <source>
        <dbReference type="Proteomes" id="UP000326354"/>
    </source>
</evidence>